<evidence type="ECO:0000313" key="3">
    <source>
        <dbReference type="Proteomes" id="UP000078406"/>
    </source>
</evidence>
<dbReference type="GO" id="GO:0016020">
    <property type="term" value="C:membrane"/>
    <property type="evidence" value="ECO:0007669"/>
    <property type="project" value="TreeGrafter"/>
</dbReference>
<dbReference type="RefSeq" id="WP_049845820.1">
    <property type="nucleotide sequence ID" value="NZ_LLEI02000043.1"/>
</dbReference>
<protein>
    <submittedName>
        <fullName evidence="2">Phospholipase</fullName>
    </submittedName>
</protein>
<feature type="domain" description="PLD phosphodiesterase" evidence="1">
    <location>
        <begin position="179"/>
        <end position="206"/>
    </location>
</feature>
<dbReference type="PANTHER" id="PTHR21248:SF22">
    <property type="entry name" value="PHOSPHOLIPASE D"/>
    <property type="match status" value="1"/>
</dbReference>
<sequence>MSKIESIKAELSKKELFYHDSDVNYVRLLDTPSIWGMPFGPEIMPRAIARQGEFERAIVEIVQKTRYRCDISSLNSPDPDWARAILGAIDTALTNPMDRNEPPQFRFIFGQTPLYPINEPDNLIDFKAALIRLIRTRSEYWEIMPEFVVGRFYQRVSGSWMSAQKKFLPESLISDSDTKMTWNHTKIIACDGVESLVGGHNLNMDLFRSYPPVHDVSVVVHGAASLGAQLFLNELWTADTFLLTKESLDTDNLVWNNRDNEPSYPNDPFELSYVQDYIQEKQNNILETHRTGIQPGTDSEIPVLPPLPAVDEIEKFDLRSVSDLDANVFEERLVYNSYDKLENYKKTDRILTVGKYWTGPNRDTDFKIGSEIMKKSLILNAKHTIRMSQQDIISAWKKNWKDHVVCHWIIEALLKNEELTVQIVVSPLDAGAGAEGDQYSFGSGAIRTFGLMEYYMTHDAKTDQLFDDSDGKRKNALSRLFIAPFFFTDKVPADKLTEGETYKWPNLPEEGKTATLKTQPLSERPPSQGIIGHPFWTTVSASGYFYGPVNSAPGNHAKVMIVDDEVCIVGSDNLYPGNLAEVNYLIEGEPVDDLLESYWNPLWKYSSPHAYSG</sequence>
<dbReference type="SMART" id="SM00155">
    <property type="entry name" value="PLDc"/>
    <property type="match status" value="2"/>
</dbReference>
<dbReference type="CDD" id="cd09150">
    <property type="entry name" value="PLDc_Ymt_1"/>
    <property type="match status" value="1"/>
</dbReference>
<evidence type="ECO:0000313" key="2">
    <source>
        <dbReference type="EMBL" id="OAJ93187.1"/>
    </source>
</evidence>
<proteinExistence type="predicted"/>
<evidence type="ECO:0000259" key="1">
    <source>
        <dbReference type="PROSITE" id="PS50035"/>
    </source>
</evidence>
<dbReference type="InterPro" id="IPR001736">
    <property type="entry name" value="PLipase_D/transphosphatidylase"/>
</dbReference>
<dbReference type="PANTHER" id="PTHR21248">
    <property type="entry name" value="CARDIOLIPIN SYNTHASE"/>
    <property type="match status" value="1"/>
</dbReference>
<accession>A0A177XX43</accession>
<comment type="caution">
    <text evidence="2">The sequence shown here is derived from an EMBL/GenBank/DDBJ whole genome shotgun (WGS) entry which is preliminary data.</text>
</comment>
<name>A0A177XX43_9VIBR</name>
<dbReference type="AlphaFoldDB" id="A0A177XX43"/>
<gene>
    <name evidence="2" type="ORF">APB76_14575</name>
</gene>
<dbReference type="Pfam" id="PF00614">
    <property type="entry name" value="PLDc"/>
    <property type="match status" value="1"/>
</dbReference>
<dbReference type="EMBL" id="LLEI02000043">
    <property type="protein sequence ID" value="OAJ93187.1"/>
    <property type="molecule type" value="Genomic_DNA"/>
</dbReference>
<organism evidence="2 3">
    <name type="scientific">Vibrio bivalvicida</name>
    <dbReference type="NCBI Taxonomy" id="1276888"/>
    <lineage>
        <taxon>Bacteria</taxon>
        <taxon>Pseudomonadati</taxon>
        <taxon>Pseudomonadota</taxon>
        <taxon>Gammaproteobacteria</taxon>
        <taxon>Vibrionales</taxon>
        <taxon>Vibrionaceae</taxon>
        <taxon>Vibrio</taxon>
        <taxon>Vibrio oreintalis group</taxon>
    </lineage>
</organism>
<dbReference type="GO" id="GO:0032049">
    <property type="term" value="P:cardiolipin biosynthetic process"/>
    <property type="evidence" value="ECO:0007669"/>
    <property type="project" value="TreeGrafter"/>
</dbReference>
<dbReference type="Proteomes" id="UP000078406">
    <property type="component" value="Unassembled WGS sequence"/>
</dbReference>
<dbReference type="Gene3D" id="3.30.870.10">
    <property type="entry name" value="Endonuclease Chain A"/>
    <property type="match status" value="2"/>
</dbReference>
<reference evidence="2 3" key="1">
    <citation type="journal article" date="2016" name="Syst. Appl. Microbiol.">
        <title>Vibrio bivalvicida sp. nov., a novel larval pathogen for bivalve molluscs reared in a hatchery.</title>
        <authorList>
            <person name="Dubert J."/>
            <person name="Romalde J.L."/>
            <person name="Prado S."/>
            <person name="Barja J.L."/>
        </authorList>
    </citation>
    <scope>NUCLEOTIDE SEQUENCE [LARGE SCALE GENOMIC DNA]</scope>
    <source>
        <strain evidence="2 3">605</strain>
    </source>
</reference>
<dbReference type="PROSITE" id="PS50035">
    <property type="entry name" value="PLD"/>
    <property type="match status" value="2"/>
</dbReference>
<dbReference type="SUPFAM" id="SSF56024">
    <property type="entry name" value="Phospholipase D/nuclease"/>
    <property type="match status" value="2"/>
</dbReference>
<dbReference type="GO" id="GO:0008808">
    <property type="term" value="F:cardiolipin synthase activity"/>
    <property type="evidence" value="ECO:0007669"/>
    <property type="project" value="TreeGrafter"/>
</dbReference>
<feature type="domain" description="PLD phosphodiesterase" evidence="1">
    <location>
        <begin position="551"/>
        <end position="578"/>
    </location>
</feature>